<keyword evidence="3" id="KW-1185">Reference proteome</keyword>
<name>A0ABM4W547_COFAR</name>
<dbReference type="InterPro" id="IPR023780">
    <property type="entry name" value="Chromo_domain"/>
</dbReference>
<gene>
    <name evidence="4" type="primary">LOC140016826</name>
</gene>
<dbReference type="InterPro" id="IPR056924">
    <property type="entry name" value="SH3_Tf2-1"/>
</dbReference>
<protein>
    <recommendedName>
        <fullName evidence="5">Chromo domain-containing protein</fullName>
    </recommendedName>
</protein>
<evidence type="ECO:0000259" key="1">
    <source>
        <dbReference type="Pfam" id="PF00385"/>
    </source>
</evidence>
<feature type="domain" description="Chromo" evidence="1">
    <location>
        <begin position="107"/>
        <end position="149"/>
    </location>
</feature>
<dbReference type="PANTHER" id="PTHR46148">
    <property type="entry name" value="CHROMO DOMAIN-CONTAINING PROTEIN"/>
    <property type="match status" value="1"/>
</dbReference>
<dbReference type="GeneID" id="140016826"/>
<reference evidence="4" key="1">
    <citation type="submission" date="2025-08" db="UniProtKB">
        <authorList>
            <consortium name="RefSeq"/>
        </authorList>
    </citation>
    <scope>IDENTIFICATION</scope>
    <source>
        <tissue evidence="4">Leaves</tissue>
    </source>
</reference>
<evidence type="ECO:0000313" key="4">
    <source>
        <dbReference type="RefSeq" id="XP_071926915.1"/>
    </source>
</evidence>
<proteinExistence type="predicted"/>
<evidence type="ECO:0000313" key="3">
    <source>
        <dbReference type="Proteomes" id="UP001652660"/>
    </source>
</evidence>
<accession>A0ABM4W547</accession>
<organism evidence="3 4">
    <name type="scientific">Coffea arabica</name>
    <name type="common">Arabian coffee</name>
    <dbReference type="NCBI Taxonomy" id="13443"/>
    <lineage>
        <taxon>Eukaryota</taxon>
        <taxon>Viridiplantae</taxon>
        <taxon>Streptophyta</taxon>
        <taxon>Embryophyta</taxon>
        <taxon>Tracheophyta</taxon>
        <taxon>Spermatophyta</taxon>
        <taxon>Magnoliopsida</taxon>
        <taxon>eudicotyledons</taxon>
        <taxon>Gunneridae</taxon>
        <taxon>Pentapetalae</taxon>
        <taxon>asterids</taxon>
        <taxon>lamiids</taxon>
        <taxon>Gentianales</taxon>
        <taxon>Rubiaceae</taxon>
        <taxon>Ixoroideae</taxon>
        <taxon>Gardenieae complex</taxon>
        <taxon>Bertiereae - Coffeeae clade</taxon>
        <taxon>Coffeeae</taxon>
        <taxon>Coffea</taxon>
    </lineage>
</organism>
<dbReference type="Proteomes" id="UP001652660">
    <property type="component" value="Chromosome 11c"/>
</dbReference>
<sequence length="153" mass="17536">MKQLVDQHRTEREFSVGDWVYVKLQPYRQHSLRSHHCQKLSPRYFGPFQVIARVGTVAYRLALPAHVCIHNTFHVSVLKRKVGSGVVQAHIPAGVSQQGQLLLEPIAILDRRLVKRGRAAATQVLVQWSNSFPEDATWEYLQDLQLQFPNFSP</sequence>
<feature type="domain" description="Tf2-1-like SH3-like" evidence="2">
    <location>
        <begin position="17"/>
        <end position="80"/>
    </location>
</feature>
<dbReference type="Pfam" id="PF24626">
    <property type="entry name" value="SH3_Tf2-1"/>
    <property type="match status" value="1"/>
</dbReference>
<evidence type="ECO:0008006" key="5">
    <source>
        <dbReference type="Google" id="ProtNLM"/>
    </source>
</evidence>
<dbReference type="InterPro" id="IPR016197">
    <property type="entry name" value="Chromo-like_dom_sf"/>
</dbReference>
<dbReference type="SUPFAM" id="SSF54160">
    <property type="entry name" value="Chromo domain-like"/>
    <property type="match status" value="1"/>
</dbReference>
<evidence type="ECO:0000259" key="2">
    <source>
        <dbReference type="Pfam" id="PF24626"/>
    </source>
</evidence>
<dbReference type="Pfam" id="PF00385">
    <property type="entry name" value="Chromo"/>
    <property type="match status" value="1"/>
</dbReference>
<dbReference type="RefSeq" id="XP_071926915.1">
    <property type="nucleotide sequence ID" value="XM_072070814.1"/>
</dbReference>
<dbReference type="PANTHER" id="PTHR46148:SF52">
    <property type="entry name" value="OS04G0603800 PROTEIN"/>
    <property type="match status" value="1"/>
</dbReference>